<name>A0A9X0QH30_9BACT</name>
<dbReference type="PANTHER" id="PTHR32468">
    <property type="entry name" value="CATION/H + ANTIPORTER"/>
    <property type="match status" value="1"/>
</dbReference>
<proteinExistence type="predicted"/>
<feature type="transmembrane region" description="Helical" evidence="7">
    <location>
        <begin position="208"/>
        <end position="232"/>
    </location>
</feature>
<keyword evidence="3 7" id="KW-0812">Transmembrane</keyword>
<feature type="domain" description="Cation/H+ exchanger transmembrane" evidence="8">
    <location>
        <begin position="3"/>
        <end position="254"/>
    </location>
</feature>
<evidence type="ECO:0000256" key="7">
    <source>
        <dbReference type="SAM" id="Phobius"/>
    </source>
</evidence>
<dbReference type="Pfam" id="PF00999">
    <property type="entry name" value="Na_H_Exchanger"/>
    <property type="match status" value="1"/>
</dbReference>
<dbReference type="RefSeq" id="WP_183979218.1">
    <property type="nucleotide sequence ID" value="NZ_JACHEB010000009.1"/>
</dbReference>
<accession>A0A9X0QH30</accession>
<keyword evidence="4 7" id="KW-1133">Transmembrane helix</keyword>
<dbReference type="InterPro" id="IPR006153">
    <property type="entry name" value="Cation/H_exchanger_TM"/>
</dbReference>
<dbReference type="AlphaFoldDB" id="A0A9X0QH30"/>
<organism evidence="9 10">
    <name type="scientific">Tunturiibacter gelidiferens</name>
    <dbReference type="NCBI Taxonomy" id="3069689"/>
    <lineage>
        <taxon>Bacteria</taxon>
        <taxon>Pseudomonadati</taxon>
        <taxon>Acidobacteriota</taxon>
        <taxon>Terriglobia</taxon>
        <taxon>Terriglobales</taxon>
        <taxon>Acidobacteriaceae</taxon>
        <taxon>Tunturiibacter</taxon>
    </lineage>
</organism>
<dbReference type="Gene3D" id="1.20.1530.20">
    <property type="match status" value="1"/>
</dbReference>
<keyword evidence="2" id="KW-0813">Transport</keyword>
<dbReference type="InterPro" id="IPR050794">
    <property type="entry name" value="CPA2_transporter"/>
</dbReference>
<keyword evidence="6 7" id="KW-0472">Membrane</keyword>
<protein>
    <submittedName>
        <fullName evidence="9">Kef-type K+ transport system membrane component KefB</fullName>
    </submittedName>
</protein>
<feature type="transmembrane region" description="Helical" evidence="7">
    <location>
        <begin position="148"/>
        <end position="167"/>
    </location>
</feature>
<feature type="transmembrane region" description="Helical" evidence="7">
    <location>
        <begin position="63"/>
        <end position="82"/>
    </location>
</feature>
<keyword evidence="10" id="KW-1185">Reference proteome</keyword>
<dbReference type="Proteomes" id="UP000535182">
    <property type="component" value="Unassembled WGS sequence"/>
</dbReference>
<evidence type="ECO:0000313" key="10">
    <source>
        <dbReference type="Proteomes" id="UP000535182"/>
    </source>
</evidence>
<evidence type="ECO:0000259" key="8">
    <source>
        <dbReference type="Pfam" id="PF00999"/>
    </source>
</evidence>
<keyword evidence="5" id="KW-0406">Ion transport</keyword>
<evidence type="ECO:0000313" key="9">
    <source>
        <dbReference type="EMBL" id="MBB5330090.1"/>
    </source>
</evidence>
<gene>
    <name evidence="9" type="ORF">HDF14_003723</name>
</gene>
<evidence type="ECO:0000256" key="2">
    <source>
        <dbReference type="ARBA" id="ARBA00022448"/>
    </source>
</evidence>
<feature type="transmembrane region" description="Helical" evidence="7">
    <location>
        <begin position="118"/>
        <end position="136"/>
    </location>
</feature>
<dbReference type="EMBL" id="JACHEB010000009">
    <property type="protein sequence ID" value="MBB5330090.1"/>
    <property type="molecule type" value="Genomic_DNA"/>
</dbReference>
<comment type="caution">
    <text evidence="9">The sequence shown here is derived from an EMBL/GenBank/DDBJ whole genome shotgun (WGS) entry which is preliminary data.</text>
</comment>
<evidence type="ECO:0000256" key="3">
    <source>
        <dbReference type="ARBA" id="ARBA00022692"/>
    </source>
</evidence>
<feature type="transmembrane region" description="Helical" evidence="7">
    <location>
        <begin position="173"/>
        <end position="196"/>
    </location>
</feature>
<dbReference type="PANTHER" id="PTHR32468:SF0">
    <property type="entry name" value="K(+)_H(+) ANTIPORTER 1"/>
    <property type="match status" value="1"/>
</dbReference>
<evidence type="ECO:0000256" key="4">
    <source>
        <dbReference type="ARBA" id="ARBA00022989"/>
    </source>
</evidence>
<evidence type="ECO:0000256" key="6">
    <source>
        <dbReference type="ARBA" id="ARBA00023136"/>
    </source>
</evidence>
<evidence type="ECO:0000256" key="1">
    <source>
        <dbReference type="ARBA" id="ARBA00004141"/>
    </source>
</evidence>
<dbReference type="GO" id="GO:0015297">
    <property type="term" value="F:antiporter activity"/>
    <property type="evidence" value="ECO:0007669"/>
    <property type="project" value="InterPro"/>
</dbReference>
<reference evidence="9 10" key="1">
    <citation type="submission" date="2020-08" db="EMBL/GenBank/DDBJ databases">
        <title>Genomic Encyclopedia of Type Strains, Phase IV (KMG-V): Genome sequencing to study the core and pangenomes of soil and plant-associated prokaryotes.</title>
        <authorList>
            <person name="Whitman W."/>
        </authorList>
    </citation>
    <scope>NUCLEOTIDE SEQUENCE [LARGE SCALE GENOMIC DNA]</scope>
    <source>
        <strain evidence="9 10">X5P2</strain>
    </source>
</reference>
<sequence length="279" mass="30302">MQMSITAFPVLARILEERQMQSTPLGTTALMCAAVDDVSAWILLAIALTLVPHTSQSMGLPYRLLWLGIYLAVMVGSVRPLGKWLIERRKTAALSYEVMGIILAVVLASSAATEAIGVHPLFGAFLAGVCFPRIPLWQSTLRTRFDTVVSVLLLPFFFTLTGMRTRLDLLHGVRIWCWTAVILAIAIAGKMGGAVLAARWTGQDWKDAWALGALLNTRGLVELIVLNIAYNAHVFSPALFTMLVVMALITTAMTTPIPNFLGVRNSGDHRRDSAAGEAA</sequence>
<feature type="transmembrane region" description="Helical" evidence="7">
    <location>
        <begin position="94"/>
        <end position="112"/>
    </location>
</feature>
<dbReference type="GO" id="GO:1902600">
    <property type="term" value="P:proton transmembrane transport"/>
    <property type="evidence" value="ECO:0007669"/>
    <property type="project" value="InterPro"/>
</dbReference>
<comment type="subcellular location">
    <subcellularLocation>
        <location evidence="1">Membrane</location>
        <topology evidence="1">Multi-pass membrane protein</topology>
    </subcellularLocation>
</comment>
<dbReference type="GO" id="GO:0016020">
    <property type="term" value="C:membrane"/>
    <property type="evidence" value="ECO:0007669"/>
    <property type="project" value="UniProtKB-SubCell"/>
</dbReference>
<feature type="transmembrane region" description="Helical" evidence="7">
    <location>
        <begin position="238"/>
        <end position="261"/>
    </location>
</feature>
<dbReference type="InterPro" id="IPR038770">
    <property type="entry name" value="Na+/solute_symporter_sf"/>
</dbReference>
<feature type="transmembrane region" description="Helical" evidence="7">
    <location>
        <begin position="28"/>
        <end position="51"/>
    </location>
</feature>
<evidence type="ECO:0000256" key="5">
    <source>
        <dbReference type="ARBA" id="ARBA00023065"/>
    </source>
</evidence>